<feature type="transmembrane region" description="Helical" evidence="11">
    <location>
        <begin position="210"/>
        <end position="232"/>
    </location>
</feature>
<feature type="transmembrane region" description="Helical" evidence="11">
    <location>
        <begin position="103"/>
        <end position="121"/>
    </location>
</feature>
<feature type="transmembrane region" description="Helical" evidence="11">
    <location>
        <begin position="76"/>
        <end position="97"/>
    </location>
</feature>
<comment type="similarity">
    <text evidence="2 11">Belongs to the binding-protein-dependent transport system permease family.</text>
</comment>
<keyword evidence="8 11" id="KW-1133">Transmembrane helix</keyword>
<dbReference type="PANTHER" id="PTHR43744:SF8">
    <property type="entry name" value="SN-GLYCEROL-3-PHOSPHATE TRANSPORT SYSTEM PERMEASE PROTEIN UGPE"/>
    <property type="match status" value="1"/>
</dbReference>
<sequence length="304" mass="33177">MIENARSINIFASLILIIGSAYIVGPLYLTLTTASHSYEFMLQNGLVWSLGGDLFANMKRIFTDTLIPLQMINSLVVAAGTAAGLCILSFLSAYAIVYFRVRWAGIVFALILATVILPLDMRFVTTYQVASNVFSPLNAVLDATGLNDLISIVFGAPVHMEWSILNTRLGLVAPLLAHGMGTFLFRQFFLTLPKDLFMAARMDGAGPIRFLFDILLPLSRTSFASLFVLTFLSGWTQYLWPLVASSTADTQTAVVGLARLVPDEGAVPDYPLIMAGAILVSIIPLMMIALLQRYLVQGLVLSEK</sequence>
<geneLocation type="plasmid" evidence="14">
    <name>pTi</name>
</geneLocation>
<name>A0ABR5D1L6_9HYPH</name>
<feature type="domain" description="ABC transmembrane type-1" evidence="13">
    <location>
        <begin position="71"/>
        <end position="291"/>
    </location>
</feature>
<feature type="transmembrane region" description="Helical" evidence="11">
    <location>
        <begin position="270"/>
        <end position="291"/>
    </location>
</feature>
<protein>
    <recommendedName>
        <fullName evidence="4 12">sn-glycerol-3-phosphate transport system permease protein UgpE</fullName>
    </recommendedName>
</protein>
<evidence type="ECO:0000256" key="5">
    <source>
        <dbReference type="ARBA" id="ARBA00022448"/>
    </source>
</evidence>
<evidence type="ECO:0000256" key="1">
    <source>
        <dbReference type="ARBA" id="ARBA00004651"/>
    </source>
</evidence>
<evidence type="ECO:0000256" key="3">
    <source>
        <dbReference type="ARBA" id="ARBA00011557"/>
    </source>
</evidence>
<dbReference type="SUPFAM" id="SSF161098">
    <property type="entry name" value="MetI-like"/>
    <property type="match status" value="1"/>
</dbReference>
<feature type="transmembrane region" description="Helical" evidence="11">
    <location>
        <begin position="7"/>
        <end position="28"/>
    </location>
</feature>
<evidence type="ECO:0000259" key="13">
    <source>
        <dbReference type="PROSITE" id="PS50928"/>
    </source>
</evidence>
<evidence type="ECO:0000256" key="9">
    <source>
        <dbReference type="ARBA" id="ARBA00023136"/>
    </source>
</evidence>
<reference evidence="14 15" key="1">
    <citation type="submission" date="2014-12" db="EMBL/GenBank/DDBJ databases">
        <authorList>
            <person name="Kuzmanovic N."/>
            <person name="Pulawska J."/>
            <person name="Obradovic A."/>
        </authorList>
    </citation>
    <scope>NUCLEOTIDE SEQUENCE [LARGE SCALE GENOMIC DNA]</scope>
    <source>
        <strain evidence="14 15">KFB 330</strain>
        <plasmid evidence="14">pTi</plasmid>
    </source>
</reference>
<proteinExistence type="inferred from homology"/>
<gene>
    <name evidence="12" type="primary">ugpE</name>
    <name evidence="14" type="ORF">RP75_23625</name>
</gene>
<evidence type="ECO:0000256" key="10">
    <source>
        <dbReference type="ARBA" id="ARBA00037054"/>
    </source>
</evidence>
<dbReference type="EMBL" id="JWIT01000024">
    <property type="protein sequence ID" value="KJF70967.1"/>
    <property type="molecule type" value="Genomic_DNA"/>
</dbReference>
<accession>A0ABR5D1L6</accession>
<keyword evidence="15" id="KW-1185">Reference proteome</keyword>
<dbReference type="Gene3D" id="1.10.3720.10">
    <property type="entry name" value="MetI-like"/>
    <property type="match status" value="1"/>
</dbReference>
<dbReference type="InterPro" id="IPR000515">
    <property type="entry name" value="MetI-like"/>
</dbReference>
<keyword evidence="9 11" id="KW-0472">Membrane</keyword>
<comment type="caution">
    <text evidence="14">The sequence shown here is derived from an EMBL/GenBank/DDBJ whole genome shotgun (WGS) entry which is preliminary data.</text>
</comment>
<dbReference type="RefSeq" id="WP_045023000.1">
    <property type="nucleotide sequence ID" value="NZ_CP166109.1"/>
</dbReference>
<evidence type="ECO:0000313" key="15">
    <source>
        <dbReference type="Proteomes" id="UP000032564"/>
    </source>
</evidence>
<evidence type="ECO:0000256" key="4">
    <source>
        <dbReference type="ARBA" id="ARBA00020515"/>
    </source>
</evidence>
<dbReference type="Pfam" id="PF00528">
    <property type="entry name" value="BPD_transp_1"/>
    <property type="match status" value="1"/>
</dbReference>
<dbReference type="CDD" id="cd06261">
    <property type="entry name" value="TM_PBP2"/>
    <property type="match status" value="1"/>
</dbReference>
<feature type="transmembrane region" description="Helical" evidence="11">
    <location>
        <begin position="169"/>
        <end position="189"/>
    </location>
</feature>
<keyword evidence="14" id="KW-0614">Plasmid</keyword>
<evidence type="ECO:0000256" key="8">
    <source>
        <dbReference type="ARBA" id="ARBA00022989"/>
    </source>
</evidence>
<evidence type="ECO:0000256" key="12">
    <source>
        <dbReference type="RuleBase" id="RU363056"/>
    </source>
</evidence>
<evidence type="ECO:0000256" key="2">
    <source>
        <dbReference type="ARBA" id="ARBA00009306"/>
    </source>
</evidence>
<dbReference type="PANTHER" id="PTHR43744">
    <property type="entry name" value="ABC TRANSPORTER PERMEASE PROTEIN MG189-RELATED-RELATED"/>
    <property type="match status" value="1"/>
</dbReference>
<keyword evidence="7 11" id="KW-0812">Transmembrane</keyword>
<keyword evidence="12" id="KW-0997">Cell inner membrane</keyword>
<evidence type="ECO:0000256" key="11">
    <source>
        <dbReference type="RuleBase" id="RU363032"/>
    </source>
</evidence>
<organism evidence="14 15">
    <name type="scientific">Agrobacterium arsenijevicii</name>
    <dbReference type="NCBI Taxonomy" id="1585697"/>
    <lineage>
        <taxon>Bacteria</taxon>
        <taxon>Pseudomonadati</taxon>
        <taxon>Pseudomonadota</taxon>
        <taxon>Alphaproteobacteria</taxon>
        <taxon>Hyphomicrobiales</taxon>
        <taxon>Rhizobiaceae</taxon>
        <taxon>Rhizobium/Agrobacterium group</taxon>
        <taxon>Agrobacterium</taxon>
    </lineage>
</organism>
<comment type="function">
    <text evidence="10 12">Part of the ABC transporter complex UgpBAEC involved in sn-glycerol-3-phosphate (G3P) import. Probably responsible for the translocation of the substrate across the membrane.</text>
</comment>
<dbReference type="Proteomes" id="UP000032564">
    <property type="component" value="Unassembled WGS sequence"/>
</dbReference>
<dbReference type="PROSITE" id="PS50928">
    <property type="entry name" value="ABC_TM1"/>
    <property type="match status" value="1"/>
</dbReference>
<comment type="subcellular location">
    <subcellularLocation>
        <location evidence="12">Cell inner membrane</location>
        <topology evidence="12">Multi-pass membrane protein</topology>
    </subcellularLocation>
    <subcellularLocation>
        <location evidence="1 11">Cell membrane</location>
        <topology evidence="1 11">Multi-pass membrane protein</topology>
    </subcellularLocation>
</comment>
<evidence type="ECO:0000256" key="7">
    <source>
        <dbReference type="ARBA" id="ARBA00022692"/>
    </source>
</evidence>
<evidence type="ECO:0000256" key="6">
    <source>
        <dbReference type="ARBA" id="ARBA00022475"/>
    </source>
</evidence>
<comment type="subunit">
    <text evidence="3 12">The complex is composed of two ATP-binding proteins (UgpC), two transmembrane proteins (UgpA and UgpE) and a solute-binding protein (UgpB).</text>
</comment>
<keyword evidence="6 12" id="KW-1003">Cell membrane</keyword>
<keyword evidence="5 11" id="KW-0813">Transport</keyword>
<dbReference type="InterPro" id="IPR035906">
    <property type="entry name" value="MetI-like_sf"/>
</dbReference>
<evidence type="ECO:0000313" key="14">
    <source>
        <dbReference type="EMBL" id="KJF70967.1"/>
    </source>
</evidence>